<evidence type="ECO:0000313" key="3">
    <source>
        <dbReference type="Proteomes" id="UP000824120"/>
    </source>
</evidence>
<protein>
    <submittedName>
        <fullName evidence="2">Uncharacterized protein</fullName>
    </submittedName>
</protein>
<reference evidence="2 3" key="1">
    <citation type="submission" date="2020-09" db="EMBL/GenBank/DDBJ databases">
        <title>De no assembly of potato wild relative species, Solanum commersonii.</title>
        <authorList>
            <person name="Cho K."/>
        </authorList>
    </citation>
    <scope>NUCLEOTIDE SEQUENCE [LARGE SCALE GENOMIC DNA]</scope>
    <source>
        <strain evidence="2">LZ3.2</strain>
        <tissue evidence="2">Leaf</tissue>
    </source>
</reference>
<dbReference type="EMBL" id="JACXVP010000001">
    <property type="protein sequence ID" value="KAG5630819.1"/>
    <property type="molecule type" value="Genomic_DNA"/>
</dbReference>
<evidence type="ECO:0000256" key="1">
    <source>
        <dbReference type="SAM" id="MobiDB-lite"/>
    </source>
</evidence>
<dbReference type="AlphaFoldDB" id="A0A9J6B2J2"/>
<name>A0A9J6B2J2_SOLCO</name>
<accession>A0A9J6B2J2</accession>
<proteinExistence type="predicted"/>
<comment type="caution">
    <text evidence="2">The sequence shown here is derived from an EMBL/GenBank/DDBJ whole genome shotgun (WGS) entry which is preliminary data.</text>
</comment>
<evidence type="ECO:0000313" key="2">
    <source>
        <dbReference type="EMBL" id="KAG5630819.1"/>
    </source>
</evidence>
<sequence>MEKRLPEDRLNYSASHRKVLNPPECSIVLSLEGEGQVWHEKEKSAPRRAVSRSSTLSHNASKQRILKANAERR</sequence>
<feature type="region of interest" description="Disordered" evidence="1">
    <location>
        <begin position="38"/>
        <end position="73"/>
    </location>
</feature>
<gene>
    <name evidence="2" type="ORF">H5410_002536</name>
</gene>
<organism evidence="2 3">
    <name type="scientific">Solanum commersonii</name>
    <name type="common">Commerson's wild potato</name>
    <name type="synonym">Commerson's nightshade</name>
    <dbReference type="NCBI Taxonomy" id="4109"/>
    <lineage>
        <taxon>Eukaryota</taxon>
        <taxon>Viridiplantae</taxon>
        <taxon>Streptophyta</taxon>
        <taxon>Embryophyta</taxon>
        <taxon>Tracheophyta</taxon>
        <taxon>Spermatophyta</taxon>
        <taxon>Magnoliopsida</taxon>
        <taxon>eudicotyledons</taxon>
        <taxon>Gunneridae</taxon>
        <taxon>Pentapetalae</taxon>
        <taxon>asterids</taxon>
        <taxon>lamiids</taxon>
        <taxon>Solanales</taxon>
        <taxon>Solanaceae</taxon>
        <taxon>Solanoideae</taxon>
        <taxon>Solaneae</taxon>
        <taxon>Solanum</taxon>
    </lineage>
</organism>
<keyword evidence="3" id="KW-1185">Reference proteome</keyword>
<feature type="compositionally biased region" description="Polar residues" evidence="1">
    <location>
        <begin position="51"/>
        <end position="62"/>
    </location>
</feature>
<dbReference type="Proteomes" id="UP000824120">
    <property type="component" value="Chromosome 1"/>
</dbReference>